<feature type="transmembrane region" description="Helical" evidence="1">
    <location>
        <begin position="7"/>
        <end position="26"/>
    </location>
</feature>
<keyword evidence="3" id="KW-1185">Reference proteome</keyword>
<feature type="transmembrane region" description="Helical" evidence="1">
    <location>
        <begin position="98"/>
        <end position="117"/>
    </location>
</feature>
<evidence type="ECO:0000313" key="2">
    <source>
        <dbReference type="EMBL" id="MBS9336948.1"/>
    </source>
</evidence>
<keyword evidence="1" id="KW-0812">Transmembrane</keyword>
<reference evidence="2 3" key="1">
    <citation type="submission" date="2020-02" db="EMBL/GenBank/DDBJ databases">
        <title>Fructobacillus sp. isolated from paper mulberry of Taiwan.</title>
        <authorList>
            <person name="Lin S.-T."/>
        </authorList>
    </citation>
    <scope>NUCLEOTIDE SEQUENCE [LARGE SCALE GENOMIC DNA]</scope>
    <source>
        <strain evidence="2 3">S1-1</strain>
    </source>
</reference>
<name>A0ABS5QUT1_9LACO</name>
<dbReference type="Proteomes" id="UP001519503">
    <property type="component" value="Unassembled WGS sequence"/>
</dbReference>
<feature type="transmembrane region" description="Helical" evidence="1">
    <location>
        <begin position="61"/>
        <end position="86"/>
    </location>
</feature>
<dbReference type="Pfam" id="PF06993">
    <property type="entry name" value="DUF1304"/>
    <property type="match status" value="1"/>
</dbReference>
<sequence length="118" mass="13070">MMLLTKIFAVLVALEFFYILYLETFATQSEATGRVFSMTEADLANEKVQLLFKNQGVYNGLIALGVLYAAFFQQSLLLPCLLYILLVAAYGAYSARKVGLFFKQGALALVTVLLLLLV</sequence>
<dbReference type="RefSeq" id="WP_213820406.1">
    <property type="nucleotide sequence ID" value="NZ_JAAMFL010000001.1"/>
</dbReference>
<gene>
    <name evidence="2" type="ORF">G6R30_00490</name>
</gene>
<organism evidence="2 3">
    <name type="scientific">Fructobacillus parabroussonetiae</name>
    <dbReference type="NCBI Taxonomy" id="2713174"/>
    <lineage>
        <taxon>Bacteria</taxon>
        <taxon>Bacillati</taxon>
        <taxon>Bacillota</taxon>
        <taxon>Bacilli</taxon>
        <taxon>Lactobacillales</taxon>
        <taxon>Lactobacillaceae</taxon>
        <taxon>Fructobacillus</taxon>
    </lineage>
</organism>
<proteinExistence type="predicted"/>
<keyword evidence="1" id="KW-1133">Transmembrane helix</keyword>
<dbReference type="InterPro" id="IPR009732">
    <property type="entry name" value="DUF1304"/>
</dbReference>
<dbReference type="PANTHER" id="PTHR38446:SF1">
    <property type="entry name" value="BLL0914 PROTEIN"/>
    <property type="match status" value="1"/>
</dbReference>
<protein>
    <submittedName>
        <fullName evidence="2">DUF1304 family protein</fullName>
    </submittedName>
</protein>
<comment type="caution">
    <text evidence="2">The sequence shown here is derived from an EMBL/GenBank/DDBJ whole genome shotgun (WGS) entry which is preliminary data.</text>
</comment>
<accession>A0ABS5QUT1</accession>
<evidence type="ECO:0000256" key="1">
    <source>
        <dbReference type="SAM" id="Phobius"/>
    </source>
</evidence>
<dbReference type="PANTHER" id="PTHR38446">
    <property type="entry name" value="BLL0914 PROTEIN"/>
    <property type="match status" value="1"/>
</dbReference>
<evidence type="ECO:0000313" key="3">
    <source>
        <dbReference type="Proteomes" id="UP001519503"/>
    </source>
</evidence>
<dbReference type="EMBL" id="JAAMFL010000001">
    <property type="protein sequence ID" value="MBS9336948.1"/>
    <property type="molecule type" value="Genomic_DNA"/>
</dbReference>
<keyword evidence="1" id="KW-0472">Membrane</keyword>